<dbReference type="InterPro" id="IPR012171">
    <property type="entry name" value="Fatty_acid_desaturase"/>
</dbReference>
<dbReference type="PROSITE" id="PS50255">
    <property type="entry name" value="CYTOCHROME_B5_2"/>
    <property type="match status" value="1"/>
</dbReference>
<sequence>MAHSSFVTGLPPTVGNALEKTPKLMSRDDIEALIAEGKHITIFHNQVIKMDAWMPYHPGGDKAMLHLVGKDASDEIDALHSYGTRQHVLRYRIGRVEGTWENLLPPIQGGVHRTREEIERANSEGDLNKDRDSSTPSTRVPSPVFDEDDAKGVRQRRGDKMKKDGARASSISSASSVDEPEMDGMSYLDTITRQHINLDLDKYPLPIKKHKPKSLPSTANSIKKAYGIEFLRYIALAVGSAVSLQHEWYALSAFLLGALWHQLSFTVHDAGHMGITHNYLIDSCIGALIADFMGGLSIGWWKRNHNVHHVVTNAPEHDPDIEHMPLFAVSHRLLGSLRSTYYERVMSYDAVAKVLLRVQAWTYYPLLSLARFNLYRLSWDFLLMGRGPKKGPALAIWWLEITGQVFFWTWFGYGLVYNMLPDNWTRFYFVMISNITASPLHVQIVLSHFAMSTVELGPQESFPQRQLRTTMDIDCPEWLDFFHGGLQFQVIHHLFPRVPRHNLRATQKLVQEFCNEVNIPYALYGFANGNQQVIGRLAEVSRQAAILSKCQQSIQNGDLSHH</sequence>
<dbReference type="CDD" id="cd03506">
    <property type="entry name" value="Delta6-FADS-like"/>
    <property type="match status" value="1"/>
</dbReference>
<comment type="pathway">
    <text evidence="2">Lipid metabolism; sphingolipid metabolism.</text>
</comment>
<evidence type="ECO:0000256" key="13">
    <source>
        <dbReference type="ARBA" id="ARBA00023004"/>
    </source>
</evidence>
<feature type="region of interest" description="Disordered" evidence="16">
    <location>
        <begin position="111"/>
        <end position="181"/>
    </location>
</feature>
<evidence type="ECO:0000256" key="14">
    <source>
        <dbReference type="ARBA" id="ARBA00023098"/>
    </source>
</evidence>
<evidence type="ECO:0000256" key="9">
    <source>
        <dbReference type="ARBA" id="ARBA00022723"/>
    </source>
</evidence>
<feature type="compositionally biased region" description="Basic and acidic residues" evidence="16">
    <location>
        <begin position="113"/>
        <end position="133"/>
    </location>
</feature>
<accession>A0A2T4GDQ3</accession>
<protein>
    <recommendedName>
        <fullName evidence="6">Delta 8-(E)-sphingolipid desaturase</fullName>
        <ecNumber evidence="5">1.14.19.18</ecNumber>
    </recommendedName>
</protein>
<evidence type="ECO:0000313" key="20">
    <source>
        <dbReference type="Proteomes" id="UP000241587"/>
    </source>
</evidence>
<evidence type="ECO:0000256" key="12">
    <source>
        <dbReference type="ARBA" id="ARBA00023002"/>
    </source>
</evidence>
<dbReference type="AlphaFoldDB" id="A0A2T4GDQ3"/>
<evidence type="ECO:0000256" key="1">
    <source>
        <dbReference type="ARBA" id="ARBA00004141"/>
    </source>
</evidence>
<evidence type="ECO:0000256" key="8">
    <source>
        <dbReference type="ARBA" id="ARBA00022692"/>
    </source>
</evidence>
<keyword evidence="15 17" id="KW-0472">Membrane</keyword>
<dbReference type="Pfam" id="PF00487">
    <property type="entry name" value="FA_desaturase"/>
    <property type="match status" value="1"/>
</dbReference>
<evidence type="ECO:0000259" key="18">
    <source>
        <dbReference type="PROSITE" id="PS50255"/>
    </source>
</evidence>
<comment type="pathway">
    <text evidence="3">Sphingolipid metabolism.</text>
</comment>
<evidence type="ECO:0000256" key="7">
    <source>
        <dbReference type="ARBA" id="ARBA00022617"/>
    </source>
</evidence>
<dbReference type="SMART" id="SM01117">
    <property type="entry name" value="Cyt-b5"/>
    <property type="match status" value="1"/>
</dbReference>
<reference evidence="19 20" key="1">
    <citation type="submission" date="2018-02" db="EMBL/GenBank/DDBJ databases">
        <title>Fusarium culmorum secondary metabolites in fungal-bacterial-plant interactions.</title>
        <authorList>
            <person name="Schmidt R."/>
        </authorList>
    </citation>
    <scope>NUCLEOTIDE SEQUENCE [LARGE SCALE GENOMIC DNA]</scope>
    <source>
        <strain evidence="19 20">PV</strain>
    </source>
</reference>
<dbReference type="EMBL" id="PVEM01000028">
    <property type="protein sequence ID" value="PTD01570.1"/>
    <property type="molecule type" value="Genomic_DNA"/>
</dbReference>
<dbReference type="GO" id="GO:0046872">
    <property type="term" value="F:metal ion binding"/>
    <property type="evidence" value="ECO:0007669"/>
    <property type="project" value="UniProtKB-KW"/>
</dbReference>
<dbReference type="SUPFAM" id="SSF55856">
    <property type="entry name" value="Cytochrome b5-like heme/steroid binding domain"/>
    <property type="match status" value="1"/>
</dbReference>
<evidence type="ECO:0000256" key="5">
    <source>
        <dbReference type="ARBA" id="ARBA00012019"/>
    </source>
</evidence>
<evidence type="ECO:0000256" key="17">
    <source>
        <dbReference type="SAM" id="Phobius"/>
    </source>
</evidence>
<feature type="compositionally biased region" description="Basic and acidic residues" evidence="16">
    <location>
        <begin position="150"/>
        <end position="166"/>
    </location>
</feature>
<keyword evidence="8 17" id="KW-0812">Transmembrane</keyword>
<evidence type="ECO:0000256" key="6">
    <source>
        <dbReference type="ARBA" id="ARBA00016939"/>
    </source>
</evidence>
<dbReference type="UniPathway" id="UPA00222"/>
<organism evidence="19 20">
    <name type="scientific">Fusarium culmorum</name>
    <dbReference type="NCBI Taxonomy" id="5516"/>
    <lineage>
        <taxon>Eukaryota</taxon>
        <taxon>Fungi</taxon>
        <taxon>Dikarya</taxon>
        <taxon>Ascomycota</taxon>
        <taxon>Pezizomycotina</taxon>
        <taxon>Sordariomycetes</taxon>
        <taxon>Hypocreomycetidae</taxon>
        <taxon>Hypocreales</taxon>
        <taxon>Nectriaceae</taxon>
        <taxon>Fusarium</taxon>
    </lineage>
</organism>
<evidence type="ECO:0000256" key="15">
    <source>
        <dbReference type="ARBA" id="ARBA00023136"/>
    </source>
</evidence>
<dbReference type="PIRSF" id="PIRSF015921">
    <property type="entry name" value="FA_sphinglp_des"/>
    <property type="match status" value="1"/>
</dbReference>
<keyword evidence="11 17" id="KW-1133">Transmembrane helix</keyword>
<evidence type="ECO:0000256" key="2">
    <source>
        <dbReference type="ARBA" id="ARBA00004760"/>
    </source>
</evidence>
<comment type="subcellular location">
    <subcellularLocation>
        <location evidence="1">Membrane</location>
        <topology evidence="1">Multi-pass membrane protein</topology>
    </subcellularLocation>
</comment>
<dbReference type="EC" id="1.14.19.18" evidence="5"/>
<dbReference type="InterPro" id="IPR001199">
    <property type="entry name" value="Cyt_B5-like_heme/steroid-bd"/>
</dbReference>
<evidence type="ECO:0000313" key="19">
    <source>
        <dbReference type="EMBL" id="PTD01570.1"/>
    </source>
</evidence>
<keyword evidence="20" id="KW-1185">Reference proteome</keyword>
<evidence type="ECO:0000256" key="3">
    <source>
        <dbReference type="ARBA" id="ARBA00004991"/>
    </source>
</evidence>
<gene>
    <name evidence="19" type="ORF">FCULG_00009883</name>
</gene>
<dbReference type="InterPro" id="IPR036400">
    <property type="entry name" value="Cyt_B5-like_heme/steroid_sf"/>
</dbReference>
<dbReference type="InterPro" id="IPR005804">
    <property type="entry name" value="FA_desaturase_dom"/>
</dbReference>
<keyword evidence="9" id="KW-0479">Metal-binding</keyword>
<keyword evidence="7" id="KW-0349">Heme</keyword>
<feature type="domain" description="Cytochrome b5 heme-binding" evidence="18">
    <location>
        <begin position="22"/>
        <end position="97"/>
    </location>
</feature>
<dbReference type="Pfam" id="PF00173">
    <property type="entry name" value="Cyt-b5"/>
    <property type="match status" value="1"/>
</dbReference>
<proteinExistence type="inferred from homology"/>
<keyword evidence="12" id="KW-0560">Oxidoreductase</keyword>
<keyword evidence="10" id="KW-0746">Sphingolipid metabolism</keyword>
<dbReference type="GO" id="GO:0006665">
    <property type="term" value="P:sphingolipid metabolic process"/>
    <property type="evidence" value="ECO:0007669"/>
    <property type="project" value="UniProtKB-UniPathway"/>
</dbReference>
<name>A0A2T4GDQ3_FUSCU</name>
<evidence type="ECO:0000256" key="11">
    <source>
        <dbReference type="ARBA" id="ARBA00022989"/>
    </source>
</evidence>
<feature type="transmembrane region" description="Helical" evidence="17">
    <location>
        <begin position="395"/>
        <end position="415"/>
    </location>
</feature>
<keyword evidence="14" id="KW-0443">Lipid metabolism</keyword>
<dbReference type="PANTHER" id="PTHR19353:SF30">
    <property type="entry name" value="DELTA 8-(E)-SPHINGOLIPID DESATURASE"/>
    <property type="match status" value="1"/>
</dbReference>
<dbReference type="GO" id="GO:0016020">
    <property type="term" value="C:membrane"/>
    <property type="evidence" value="ECO:0007669"/>
    <property type="project" value="UniProtKB-SubCell"/>
</dbReference>
<dbReference type="OrthoDB" id="260091at2759"/>
<evidence type="ECO:0000256" key="10">
    <source>
        <dbReference type="ARBA" id="ARBA00022919"/>
    </source>
</evidence>
<comment type="caution">
    <text evidence="19">The sequence shown here is derived from an EMBL/GenBank/DDBJ whole genome shotgun (WGS) entry which is preliminary data.</text>
</comment>
<dbReference type="PANTHER" id="PTHR19353">
    <property type="entry name" value="FATTY ACID DESATURASE 2"/>
    <property type="match status" value="1"/>
</dbReference>
<evidence type="ECO:0000256" key="16">
    <source>
        <dbReference type="SAM" id="MobiDB-lite"/>
    </source>
</evidence>
<evidence type="ECO:0000256" key="4">
    <source>
        <dbReference type="ARBA" id="ARBA00009295"/>
    </source>
</evidence>
<dbReference type="OMA" id="LYNCNYF"/>
<comment type="similarity">
    <text evidence="4">Belongs to the fatty acid desaturase type 1 family.</text>
</comment>
<dbReference type="Proteomes" id="UP000241587">
    <property type="component" value="Unassembled WGS sequence"/>
</dbReference>
<feature type="compositionally biased region" description="Low complexity" evidence="16">
    <location>
        <begin position="134"/>
        <end position="144"/>
    </location>
</feature>
<feature type="compositionally biased region" description="Low complexity" evidence="16">
    <location>
        <begin position="167"/>
        <end position="176"/>
    </location>
</feature>
<keyword evidence="13" id="KW-0408">Iron</keyword>
<dbReference type="GO" id="GO:0016717">
    <property type="term" value="F:oxidoreductase activity, acting on paired donors, with oxidation of a pair of donors resulting in the reduction of molecular oxygen to two molecules of water"/>
    <property type="evidence" value="ECO:0007669"/>
    <property type="project" value="TreeGrafter"/>
</dbReference>
<dbReference type="Gene3D" id="3.10.120.10">
    <property type="entry name" value="Cytochrome b5-like heme/steroid binding domain"/>
    <property type="match status" value="1"/>
</dbReference>